<sequence>MTSSLATRVFLRPFFFGLAWLVASGAQAESVTVSLSQEQDGGPQGRACIYVHQGQALFRVVKANEACQPEIVIESNQR</sequence>
<gene>
    <name evidence="2" type="ORF">C2E15_05545</name>
</gene>
<feature type="signal peptide" evidence="1">
    <location>
        <begin position="1"/>
        <end position="28"/>
    </location>
</feature>
<dbReference type="EMBL" id="CP026377">
    <property type="protein sequence ID" value="AUX92591.1"/>
    <property type="molecule type" value="Genomic_DNA"/>
</dbReference>
<keyword evidence="3" id="KW-1185">Reference proteome</keyword>
<accession>A0A1X1DHM9</accession>
<keyword evidence="1" id="KW-0732">Signal</keyword>
<dbReference type="AlphaFoldDB" id="A0A1X1DHM9"/>
<reference evidence="2 3" key="1">
    <citation type="submission" date="2018-01" db="EMBL/GenBank/DDBJ databases">
        <title>Complete and assembled Genome of Pantoea gaviniae DSM22758T.</title>
        <authorList>
            <person name="Stevens M.J.A."/>
            <person name="Zurfluh K."/>
            <person name="Stephan R."/>
        </authorList>
    </citation>
    <scope>NUCLEOTIDE SEQUENCE [LARGE SCALE GENOMIC DNA]</scope>
    <source>
        <strain evidence="2 3">DSM 22758</strain>
    </source>
</reference>
<dbReference type="OrthoDB" id="6522652at2"/>
<dbReference type="Proteomes" id="UP000238365">
    <property type="component" value="Chromosome"/>
</dbReference>
<name>A0A1X1DHM9_9GAMM</name>
<dbReference type="RefSeq" id="WP_104956481.1">
    <property type="nucleotide sequence ID" value="NZ_CP026377.1"/>
</dbReference>
<evidence type="ECO:0000313" key="2">
    <source>
        <dbReference type="EMBL" id="AUX92591.1"/>
    </source>
</evidence>
<evidence type="ECO:0000313" key="3">
    <source>
        <dbReference type="Proteomes" id="UP000238365"/>
    </source>
</evidence>
<organism evidence="2 3">
    <name type="scientific">Mixta gaviniae</name>
    <dbReference type="NCBI Taxonomy" id="665914"/>
    <lineage>
        <taxon>Bacteria</taxon>
        <taxon>Pseudomonadati</taxon>
        <taxon>Pseudomonadota</taxon>
        <taxon>Gammaproteobacteria</taxon>
        <taxon>Enterobacterales</taxon>
        <taxon>Erwiniaceae</taxon>
        <taxon>Mixta</taxon>
    </lineage>
</organism>
<proteinExistence type="predicted"/>
<protein>
    <submittedName>
        <fullName evidence="2">Uncharacterized protein</fullName>
    </submittedName>
</protein>
<feature type="chain" id="PRO_5012191193" evidence="1">
    <location>
        <begin position="29"/>
        <end position="78"/>
    </location>
</feature>
<evidence type="ECO:0000256" key="1">
    <source>
        <dbReference type="SAM" id="SignalP"/>
    </source>
</evidence>
<dbReference type="KEGG" id="pgz:C2E15_05545"/>